<gene>
    <name evidence="2" type="ORF">LIPSTDRAFT_6338</name>
</gene>
<name>A0A1E3PXX9_LIPST</name>
<feature type="region of interest" description="Disordered" evidence="1">
    <location>
        <begin position="1"/>
        <end position="24"/>
    </location>
</feature>
<keyword evidence="3" id="KW-1185">Reference proteome</keyword>
<proteinExistence type="predicted"/>
<protein>
    <submittedName>
        <fullName evidence="2">Uncharacterized protein</fullName>
    </submittedName>
</protein>
<organism evidence="2 3">
    <name type="scientific">Lipomyces starkeyi NRRL Y-11557</name>
    <dbReference type="NCBI Taxonomy" id="675824"/>
    <lineage>
        <taxon>Eukaryota</taxon>
        <taxon>Fungi</taxon>
        <taxon>Dikarya</taxon>
        <taxon>Ascomycota</taxon>
        <taxon>Saccharomycotina</taxon>
        <taxon>Lipomycetes</taxon>
        <taxon>Lipomycetales</taxon>
        <taxon>Lipomycetaceae</taxon>
        <taxon>Lipomyces</taxon>
    </lineage>
</organism>
<reference evidence="2 3" key="1">
    <citation type="journal article" date="2016" name="Proc. Natl. Acad. Sci. U.S.A.">
        <title>Comparative genomics of biotechnologically important yeasts.</title>
        <authorList>
            <person name="Riley R."/>
            <person name="Haridas S."/>
            <person name="Wolfe K.H."/>
            <person name="Lopes M.R."/>
            <person name="Hittinger C.T."/>
            <person name="Goeker M."/>
            <person name="Salamov A.A."/>
            <person name="Wisecaver J.H."/>
            <person name="Long T.M."/>
            <person name="Calvey C.H."/>
            <person name="Aerts A.L."/>
            <person name="Barry K.W."/>
            <person name="Choi C."/>
            <person name="Clum A."/>
            <person name="Coughlan A.Y."/>
            <person name="Deshpande S."/>
            <person name="Douglass A.P."/>
            <person name="Hanson S.J."/>
            <person name="Klenk H.-P."/>
            <person name="LaButti K.M."/>
            <person name="Lapidus A."/>
            <person name="Lindquist E.A."/>
            <person name="Lipzen A.M."/>
            <person name="Meier-Kolthoff J.P."/>
            <person name="Ohm R.A."/>
            <person name="Otillar R.P."/>
            <person name="Pangilinan J.L."/>
            <person name="Peng Y."/>
            <person name="Rokas A."/>
            <person name="Rosa C.A."/>
            <person name="Scheuner C."/>
            <person name="Sibirny A.A."/>
            <person name="Slot J.C."/>
            <person name="Stielow J.B."/>
            <person name="Sun H."/>
            <person name="Kurtzman C.P."/>
            <person name="Blackwell M."/>
            <person name="Grigoriev I.V."/>
            <person name="Jeffries T.W."/>
        </authorList>
    </citation>
    <scope>NUCLEOTIDE SEQUENCE [LARGE SCALE GENOMIC DNA]</scope>
    <source>
        <strain evidence="2 3">NRRL Y-11557</strain>
    </source>
</reference>
<sequence>MEDPKDAARRRTVRKQYFHRGGNTHKRATHIRLAVSPRCWTVERIESDASSVKKDWA</sequence>
<evidence type="ECO:0000256" key="1">
    <source>
        <dbReference type="SAM" id="MobiDB-lite"/>
    </source>
</evidence>
<accession>A0A1E3PXX9</accession>
<evidence type="ECO:0000313" key="3">
    <source>
        <dbReference type="Proteomes" id="UP000094385"/>
    </source>
</evidence>
<evidence type="ECO:0000313" key="2">
    <source>
        <dbReference type="EMBL" id="ODQ70256.1"/>
    </source>
</evidence>
<dbReference type="EMBL" id="KV454301">
    <property type="protein sequence ID" value="ODQ70256.1"/>
    <property type="molecule type" value="Genomic_DNA"/>
</dbReference>
<feature type="compositionally biased region" description="Basic residues" evidence="1">
    <location>
        <begin position="10"/>
        <end position="24"/>
    </location>
</feature>
<dbReference type="Proteomes" id="UP000094385">
    <property type="component" value="Unassembled WGS sequence"/>
</dbReference>
<dbReference type="AlphaFoldDB" id="A0A1E3PXX9"/>